<proteinExistence type="predicted"/>
<dbReference type="EMBL" id="VSWC01000003">
    <property type="protein sequence ID" value="KAA1116543.1"/>
    <property type="molecule type" value="Genomic_DNA"/>
</dbReference>
<dbReference type="Proteomes" id="UP000324748">
    <property type="component" value="Unassembled WGS sequence"/>
</dbReference>
<organism evidence="2 3">
    <name type="scientific">Puccinia graminis f. sp. tritici</name>
    <dbReference type="NCBI Taxonomy" id="56615"/>
    <lineage>
        <taxon>Eukaryota</taxon>
        <taxon>Fungi</taxon>
        <taxon>Dikarya</taxon>
        <taxon>Basidiomycota</taxon>
        <taxon>Pucciniomycotina</taxon>
        <taxon>Pucciniomycetes</taxon>
        <taxon>Pucciniales</taxon>
        <taxon>Pucciniaceae</taxon>
        <taxon>Puccinia</taxon>
    </lineage>
</organism>
<accession>A0A5B0QUE6</accession>
<evidence type="ECO:0000313" key="3">
    <source>
        <dbReference type="Proteomes" id="UP000324748"/>
    </source>
</evidence>
<comment type="caution">
    <text evidence="2">The sequence shown here is derived from an EMBL/GenBank/DDBJ whole genome shotgun (WGS) entry which is preliminary data.</text>
</comment>
<feature type="region of interest" description="Disordered" evidence="1">
    <location>
        <begin position="48"/>
        <end position="77"/>
    </location>
</feature>
<keyword evidence="3" id="KW-1185">Reference proteome</keyword>
<protein>
    <submittedName>
        <fullName evidence="2">Uncharacterized protein</fullName>
    </submittedName>
</protein>
<reference evidence="2 3" key="1">
    <citation type="submission" date="2019-05" db="EMBL/GenBank/DDBJ databases">
        <title>Emergence of the Ug99 lineage of the wheat stem rust pathogen through somatic hybridization.</title>
        <authorList>
            <person name="Li F."/>
            <person name="Upadhyaya N.M."/>
            <person name="Sperschneider J."/>
            <person name="Matny O."/>
            <person name="Nguyen-Phuc H."/>
            <person name="Mago R."/>
            <person name="Raley C."/>
            <person name="Miller M.E."/>
            <person name="Silverstein K.A.T."/>
            <person name="Henningsen E."/>
            <person name="Hirsch C.D."/>
            <person name="Visser B."/>
            <person name="Pretorius Z.A."/>
            <person name="Steffenson B.J."/>
            <person name="Schwessinger B."/>
            <person name="Dodds P.N."/>
            <person name="Figueroa M."/>
        </authorList>
    </citation>
    <scope>NUCLEOTIDE SEQUENCE [LARGE SCALE GENOMIC DNA]</scope>
    <source>
        <strain evidence="2">21-0</strain>
    </source>
</reference>
<feature type="compositionally biased region" description="Pro residues" evidence="1">
    <location>
        <begin position="54"/>
        <end position="66"/>
    </location>
</feature>
<name>A0A5B0QUE6_PUCGR</name>
<evidence type="ECO:0000256" key="1">
    <source>
        <dbReference type="SAM" id="MobiDB-lite"/>
    </source>
</evidence>
<dbReference type="AlphaFoldDB" id="A0A5B0QUE6"/>
<gene>
    <name evidence="2" type="ORF">PGT21_018203</name>
</gene>
<feature type="compositionally biased region" description="Polar residues" evidence="1">
    <location>
        <begin position="67"/>
        <end position="77"/>
    </location>
</feature>
<sequence length="77" mass="8482">MSDANDPFVLSQTKSLRRSIQQIQSPYICIKRNLTQLQSCANLQLRKLQQSASPPIPTNPPAPKPSLPSSTPVNQPD</sequence>
<evidence type="ECO:0000313" key="2">
    <source>
        <dbReference type="EMBL" id="KAA1116543.1"/>
    </source>
</evidence>